<keyword evidence="8" id="KW-0963">Cytoplasm</keyword>
<dbReference type="CTD" id="23265"/>
<evidence type="ECO:0000256" key="8">
    <source>
        <dbReference type="ARBA" id="ARBA00022490"/>
    </source>
</evidence>
<dbReference type="PANTHER" id="PTHR12542:SF41">
    <property type="entry name" value="EXOCYST COMPLEX COMPONENT 7"/>
    <property type="match status" value="1"/>
</dbReference>
<dbReference type="GO" id="GO:0006887">
    <property type="term" value="P:exocytosis"/>
    <property type="evidence" value="ECO:0007669"/>
    <property type="project" value="UniProtKB-KW"/>
</dbReference>
<organism evidence="19 20">
    <name type="scientific">Capra hircus</name>
    <name type="common">Goat</name>
    <dbReference type="NCBI Taxonomy" id="9925"/>
    <lineage>
        <taxon>Eukaryota</taxon>
        <taxon>Metazoa</taxon>
        <taxon>Chordata</taxon>
        <taxon>Craniata</taxon>
        <taxon>Vertebrata</taxon>
        <taxon>Euteleostomi</taxon>
        <taxon>Mammalia</taxon>
        <taxon>Eutheria</taxon>
        <taxon>Laurasiatheria</taxon>
        <taxon>Artiodactyla</taxon>
        <taxon>Ruminantia</taxon>
        <taxon>Pecora</taxon>
        <taxon>Bovidae</taxon>
        <taxon>Caprinae</taxon>
        <taxon>Capra</taxon>
    </lineage>
</organism>
<protein>
    <recommendedName>
        <fullName evidence="13 16">Exocyst complex component 7</fullName>
    </recommendedName>
    <alternativeName>
        <fullName evidence="15 16">Exocyst complex component Exo70</fullName>
    </alternativeName>
</protein>
<evidence type="ECO:0000256" key="7">
    <source>
        <dbReference type="ARBA" id="ARBA00022483"/>
    </source>
</evidence>
<dbReference type="GO" id="GO:0005546">
    <property type="term" value="F:phosphatidylinositol-4,5-bisphosphate binding"/>
    <property type="evidence" value="ECO:0007669"/>
    <property type="project" value="InterPro"/>
</dbReference>
<reference evidence="19" key="3">
    <citation type="submission" date="2025-09" db="UniProtKB">
        <authorList>
            <consortium name="Ensembl"/>
        </authorList>
    </citation>
    <scope>IDENTIFICATION</scope>
</reference>
<feature type="domain" description="Exocyst complex subunit Exo70 C-terminal" evidence="18">
    <location>
        <begin position="305"/>
        <end position="669"/>
    </location>
</feature>
<evidence type="ECO:0000256" key="6">
    <source>
        <dbReference type="ARBA" id="ARBA00022475"/>
    </source>
</evidence>
<evidence type="ECO:0000256" key="13">
    <source>
        <dbReference type="ARBA" id="ARBA00026169"/>
    </source>
</evidence>
<dbReference type="RefSeq" id="XP_017919253.1">
    <property type="nucleotide sequence ID" value="XM_018063764.1"/>
</dbReference>
<dbReference type="GO" id="GO:0090543">
    <property type="term" value="C:Flemming body"/>
    <property type="evidence" value="ECO:0007669"/>
    <property type="project" value="UniProtKB-SubCell"/>
</dbReference>
<keyword evidence="10 16" id="KW-0653">Protein transport</keyword>
<dbReference type="Ensembl" id="ENSCHIT00000015064.1">
    <property type="protein sequence ID" value="ENSCHIP00000007322.1"/>
    <property type="gene ID" value="ENSCHIG00000010786.1"/>
</dbReference>
<comment type="function">
    <text evidence="14">Component of the exocyst complex involved in the docking of exocytic vesicles with fusion sites on the plasma membrane. In adipocytes, plays a crucial role in targeting SLC2A4 vesicle to the plasma membrane in response to insulin, perhaps directing the vesicle to the precise site of fusion. It is required for neuron survival and plays an essential role in cortical development.</text>
</comment>
<dbReference type="SUPFAM" id="SSF74788">
    <property type="entry name" value="Cullin repeat-like"/>
    <property type="match status" value="1"/>
</dbReference>
<evidence type="ECO:0000256" key="15">
    <source>
        <dbReference type="ARBA" id="ARBA00082082"/>
    </source>
</evidence>
<comment type="similarity">
    <text evidence="4 16">Belongs to the EXO70 family.</text>
</comment>
<dbReference type="PANTHER" id="PTHR12542">
    <property type="entry name" value="EXOCYST COMPLEX PROTEIN EXO70"/>
    <property type="match status" value="1"/>
</dbReference>
<dbReference type="EMBL" id="LWLT01000022">
    <property type="status" value="NOT_ANNOTATED_CDS"/>
    <property type="molecule type" value="Genomic_DNA"/>
</dbReference>
<keyword evidence="5 16" id="KW-0813">Transport</keyword>
<dbReference type="FunFam" id="1.20.1280.170:FF:000002">
    <property type="entry name" value="Exocyst complex component 7"/>
    <property type="match status" value="1"/>
</dbReference>
<feature type="region of interest" description="Disordered" evidence="17">
    <location>
        <begin position="238"/>
        <end position="271"/>
    </location>
</feature>
<dbReference type="FunFam" id="1.20.1280.170:FF:000001">
    <property type="entry name" value="Exocyst complex component 7"/>
    <property type="match status" value="1"/>
</dbReference>
<evidence type="ECO:0000256" key="4">
    <source>
        <dbReference type="ARBA" id="ARBA00006756"/>
    </source>
</evidence>
<keyword evidence="7 16" id="KW-0268">Exocytosis</keyword>
<keyword evidence="12" id="KW-0472">Membrane</keyword>
<dbReference type="GO" id="GO:0000145">
    <property type="term" value="C:exocyst"/>
    <property type="evidence" value="ECO:0007669"/>
    <property type="project" value="InterPro"/>
</dbReference>
<evidence type="ECO:0000256" key="2">
    <source>
        <dbReference type="ARBA" id="ARBA00004476"/>
    </source>
</evidence>
<dbReference type="Pfam" id="PF20669">
    <property type="entry name" value="Exo70_N"/>
    <property type="match status" value="1"/>
</dbReference>
<evidence type="ECO:0000259" key="18">
    <source>
        <dbReference type="Pfam" id="PF03081"/>
    </source>
</evidence>
<dbReference type="InterPro" id="IPR046364">
    <property type="entry name" value="Exo70_C"/>
</dbReference>
<keyword evidence="20" id="KW-1185">Reference proteome</keyword>
<dbReference type="Proteomes" id="UP000291000">
    <property type="component" value="Chromosome 19"/>
</dbReference>
<evidence type="ECO:0000256" key="1">
    <source>
        <dbReference type="ARBA" id="ARBA00004202"/>
    </source>
</evidence>
<evidence type="ECO:0000256" key="12">
    <source>
        <dbReference type="ARBA" id="ARBA00023136"/>
    </source>
</evidence>
<accession>A0A452E5P0</accession>
<gene>
    <name evidence="19" type="primary">EXOC7</name>
</gene>
<dbReference type="GeneID" id="102187349"/>
<dbReference type="InterPro" id="IPR004140">
    <property type="entry name" value="Exo70"/>
</dbReference>
<evidence type="ECO:0000256" key="5">
    <source>
        <dbReference type="ARBA" id="ARBA00022448"/>
    </source>
</evidence>
<evidence type="ECO:0000313" key="19">
    <source>
        <dbReference type="Ensembl" id="ENSCHIP00000007322.1"/>
    </source>
</evidence>
<keyword evidence="11" id="KW-0175">Coiled coil</keyword>
<reference evidence="19" key="2">
    <citation type="submission" date="2025-08" db="UniProtKB">
        <authorList>
            <consortium name="Ensembl"/>
        </authorList>
    </citation>
    <scope>IDENTIFICATION</scope>
</reference>
<evidence type="ECO:0000256" key="9">
    <source>
        <dbReference type="ARBA" id="ARBA00022553"/>
    </source>
</evidence>
<evidence type="ECO:0000256" key="11">
    <source>
        <dbReference type="ARBA" id="ARBA00023054"/>
    </source>
</evidence>
<evidence type="ECO:0000256" key="17">
    <source>
        <dbReference type="SAM" id="MobiDB-lite"/>
    </source>
</evidence>
<dbReference type="OrthoDB" id="1922221at2759"/>
<dbReference type="GO" id="GO:0015031">
    <property type="term" value="P:protein transport"/>
    <property type="evidence" value="ECO:0007669"/>
    <property type="project" value="UniProtKB-KW"/>
</dbReference>
<dbReference type="GO" id="GO:0005886">
    <property type="term" value="C:plasma membrane"/>
    <property type="evidence" value="ECO:0007669"/>
    <property type="project" value="UniProtKB-SubCell"/>
</dbReference>
<comment type="subcellular location">
    <subcellularLocation>
        <location evidence="1">Cell membrane</location>
        <topology evidence="1">Peripheral membrane protein</topology>
    </subcellularLocation>
    <subcellularLocation>
        <location evidence="3">Cytoplasm</location>
        <location evidence="3">Cytosol</location>
    </subcellularLocation>
    <subcellularLocation>
        <location evidence="2">Midbody</location>
        <location evidence="2">Midbody ring</location>
    </subcellularLocation>
</comment>
<proteinExistence type="inferred from homology"/>
<evidence type="ECO:0000256" key="10">
    <source>
        <dbReference type="ARBA" id="ARBA00022927"/>
    </source>
</evidence>
<sequence length="676" mass="77372">MIPPQEASARRREIEDKLKQEEETLSFIRDSLEKSDQLTKNMVSILSSFESRLMKLENSIIPVHKQTENLQRLQENVEKTLSCLDHVISYYHVASDTEKIIREGPTGRLEEYLGSMAKIQKAVEYFQDNSPDSPELNKVKLLFERGKESLESEFRSLMTRHSKVVSPVLILDLIGGEDDLELQEEVPLEHLPESVLHDVVRISRWLVEYGRNQDFMNVYYQIRSSQLDRSIKGLKEHFRKSSSSSGVPYSPAIPNKRKDTPTKKPVKRPGHEHDFRVKHLSEALNDKAGPLAGRDDMLDVETDAYIHCASAFVKLAQSEYQLLTDVIPEHHQKKTFDSLIQDALDGLMLEGENIVVAARKAIIRHDFSAVLTVFPILRHLKQTKPEFDQVLQGTAASTKNKLPSLITSMETVGAKALEDFADNIKNDPDKEYNMPKDGTVHELTSNAILFLQQLLDFQETAGAMLASQETSSSATSYSSEFSRRLLSTYICKVLGNLQLNLLSKSKVYEDPALSAIFLHNNYNYILKALEKSELIQLVAVTQKTAERSYREHIEQQIQTYQRSWLKVTDYIAEKNLPVVQPGVKLRDKERQMIKERFKGFNDGLEELCKIQKAWAIPDTEQRDKIRQAQKSIVKETYGAFLNRYGSVPFTKNPEKYIKYRVEQVGDMIDRLFDTSA</sequence>
<dbReference type="Pfam" id="PF03081">
    <property type="entry name" value="Exo70_C"/>
    <property type="match status" value="1"/>
</dbReference>
<keyword evidence="6" id="KW-1003">Cell membrane</keyword>
<dbReference type="Gene3D" id="1.20.1280.170">
    <property type="entry name" value="Exocyst complex component Exo70"/>
    <property type="match status" value="2"/>
</dbReference>
<keyword evidence="9" id="KW-0597">Phosphoprotein</keyword>
<dbReference type="AlphaFoldDB" id="A0A452E5P0"/>
<evidence type="ECO:0000256" key="3">
    <source>
        <dbReference type="ARBA" id="ARBA00004514"/>
    </source>
</evidence>
<reference evidence="19 20" key="1">
    <citation type="submission" date="2016-04" db="EMBL/GenBank/DDBJ databases">
        <title>Polished mammalian reference genomes with single-molecule sequencing and chromosome conformation capture applied to the Capra hircus genome.</title>
        <authorList>
            <person name="Bickhart D.M."/>
            <person name="Koren S."/>
            <person name="Rosen B."/>
            <person name="Hastie A."/>
            <person name="Liachko I."/>
            <person name="Sullivan S.T."/>
            <person name="Burton J."/>
            <person name="Sayre B.L."/>
            <person name="Huson H.J."/>
            <person name="Lee J."/>
            <person name="Lam E."/>
            <person name="Kelley C.M."/>
            <person name="Hutchison J.L."/>
            <person name="Zhou Y."/>
            <person name="Sun J."/>
            <person name="Crisa A."/>
            <person name="Schwartz J.C."/>
            <person name="Hammond J.A."/>
            <person name="Schroeder S.G."/>
            <person name="Liu G.E."/>
            <person name="Dunham M."/>
            <person name="Shendure J."/>
            <person name="Sonstegard T.S."/>
            <person name="Phillippy A.M."/>
            <person name="Van Tassell C.P."/>
            <person name="Smith T.P."/>
        </authorList>
    </citation>
    <scope>NUCLEOTIDE SEQUENCE [LARGE SCALE GENOMIC DNA]</scope>
</reference>
<name>A0A452E5P0_CAPHI</name>
<dbReference type="InterPro" id="IPR016159">
    <property type="entry name" value="Cullin_repeat-like_dom_sf"/>
</dbReference>
<evidence type="ECO:0000256" key="16">
    <source>
        <dbReference type="RuleBase" id="RU365026"/>
    </source>
</evidence>
<dbReference type="Bgee" id="ENSCHIG00000010786">
    <property type="expression patterns" value="Expressed in fallopian tube and 16 other cell types or tissues"/>
</dbReference>
<evidence type="ECO:0000313" key="20">
    <source>
        <dbReference type="Proteomes" id="UP000291000"/>
    </source>
</evidence>
<dbReference type="GO" id="GO:0005829">
    <property type="term" value="C:cytosol"/>
    <property type="evidence" value="ECO:0007669"/>
    <property type="project" value="UniProtKB-SubCell"/>
</dbReference>
<evidence type="ECO:0000256" key="14">
    <source>
        <dbReference type="ARBA" id="ARBA00055410"/>
    </source>
</evidence>
<dbReference type="GeneTree" id="ENSGT00390000003595"/>